<accession>A0A284S751</accession>
<reference evidence="2" key="1">
    <citation type="journal article" date="2017" name="Nat. Ecol. Evol.">
        <title>Genome expansion and lineage-specific genetic innovations in the forest pathogenic fungi Armillaria.</title>
        <authorList>
            <person name="Sipos G."/>
            <person name="Prasanna A.N."/>
            <person name="Walter M.C."/>
            <person name="O'Connor E."/>
            <person name="Balint B."/>
            <person name="Krizsan K."/>
            <person name="Kiss B."/>
            <person name="Hess J."/>
            <person name="Varga T."/>
            <person name="Slot J."/>
            <person name="Riley R."/>
            <person name="Boka B."/>
            <person name="Rigling D."/>
            <person name="Barry K."/>
            <person name="Lee J."/>
            <person name="Mihaltcheva S."/>
            <person name="LaButti K."/>
            <person name="Lipzen A."/>
            <person name="Waldron R."/>
            <person name="Moloney N.M."/>
            <person name="Sperisen C."/>
            <person name="Kredics L."/>
            <person name="Vagvoelgyi C."/>
            <person name="Patrignani A."/>
            <person name="Fitzpatrick D."/>
            <person name="Nagy I."/>
            <person name="Doyle S."/>
            <person name="Anderson J.B."/>
            <person name="Grigoriev I.V."/>
            <person name="Gueldener U."/>
            <person name="Muensterkoetter M."/>
            <person name="Nagy L.G."/>
        </authorList>
    </citation>
    <scope>NUCLEOTIDE SEQUENCE [LARGE SCALE GENOMIC DNA]</scope>
    <source>
        <strain evidence="2">C18/9</strain>
    </source>
</reference>
<protein>
    <submittedName>
        <fullName evidence="1">Uncharacterized protein</fullName>
    </submittedName>
</protein>
<gene>
    <name evidence="1" type="ORF">ARMOST_20360</name>
</gene>
<organism evidence="1 2">
    <name type="scientific">Armillaria ostoyae</name>
    <name type="common">Armillaria root rot fungus</name>
    <dbReference type="NCBI Taxonomy" id="47428"/>
    <lineage>
        <taxon>Eukaryota</taxon>
        <taxon>Fungi</taxon>
        <taxon>Dikarya</taxon>
        <taxon>Basidiomycota</taxon>
        <taxon>Agaricomycotina</taxon>
        <taxon>Agaricomycetes</taxon>
        <taxon>Agaricomycetidae</taxon>
        <taxon>Agaricales</taxon>
        <taxon>Marasmiineae</taxon>
        <taxon>Physalacriaceae</taxon>
        <taxon>Armillaria</taxon>
    </lineage>
</organism>
<proteinExistence type="predicted"/>
<evidence type="ECO:0000313" key="2">
    <source>
        <dbReference type="Proteomes" id="UP000219338"/>
    </source>
</evidence>
<dbReference type="EMBL" id="FUEG01000038">
    <property type="protein sequence ID" value="SJL16831.1"/>
    <property type="molecule type" value="Genomic_DNA"/>
</dbReference>
<dbReference type="Proteomes" id="UP000219338">
    <property type="component" value="Unassembled WGS sequence"/>
</dbReference>
<name>A0A284S751_ARMOS</name>
<sequence>MKHIHEKTKIALQKSVEQMKTQYNKKKKTAIKYQKKLNNKHISPFSILEKQGLSIYKLKLSPT</sequence>
<evidence type="ECO:0000313" key="1">
    <source>
        <dbReference type="EMBL" id="SJL16831.1"/>
    </source>
</evidence>
<dbReference type="AlphaFoldDB" id="A0A284S751"/>
<keyword evidence="2" id="KW-1185">Reference proteome</keyword>